<dbReference type="Gene3D" id="2.60.40.2070">
    <property type="match status" value="1"/>
</dbReference>
<dbReference type="InterPro" id="IPR025949">
    <property type="entry name" value="PapC-like_C"/>
</dbReference>
<dbReference type="GO" id="GO:0009279">
    <property type="term" value="C:cell outer membrane"/>
    <property type="evidence" value="ECO:0007669"/>
    <property type="project" value="TreeGrafter"/>
</dbReference>
<dbReference type="Pfam" id="PF00577">
    <property type="entry name" value="Usher"/>
    <property type="match status" value="1"/>
</dbReference>
<gene>
    <name evidence="3" type="primary">caf1A</name>
    <name evidence="3" type="ORF">NCTC10698_04790</name>
</gene>
<evidence type="ECO:0000259" key="2">
    <source>
        <dbReference type="Pfam" id="PF13953"/>
    </source>
</evidence>
<dbReference type="PANTHER" id="PTHR30451">
    <property type="entry name" value="OUTER MEMBRANE USHER PROTEIN"/>
    <property type="match status" value="1"/>
</dbReference>
<feature type="domain" description="PapC-like C-terminal" evidence="2">
    <location>
        <begin position="730"/>
        <end position="796"/>
    </location>
</feature>
<organism evidence="3 4">
    <name type="scientific">Comamonas testosteroni</name>
    <name type="common">Pseudomonas testosteroni</name>
    <dbReference type="NCBI Taxonomy" id="285"/>
    <lineage>
        <taxon>Bacteria</taxon>
        <taxon>Pseudomonadati</taxon>
        <taxon>Pseudomonadota</taxon>
        <taxon>Betaproteobacteria</taxon>
        <taxon>Burkholderiales</taxon>
        <taxon>Comamonadaceae</taxon>
        <taxon>Comamonas</taxon>
    </lineage>
</organism>
<dbReference type="GeneID" id="63997113"/>
<dbReference type="InterPro" id="IPR043142">
    <property type="entry name" value="PapC-like_C_sf"/>
</dbReference>
<keyword evidence="4" id="KW-1185">Reference proteome</keyword>
<protein>
    <submittedName>
        <fullName evidence="3">F1 capsule-anchoring protein</fullName>
    </submittedName>
</protein>
<dbReference type="Gene3D" id="2.60.40.3110">
    <property type="match status" value="1"/>
</dbReference>
<dbReference type="InterPro" id="IPR000015">
    <property type="entry name" value="Fimb_usher"/>
</dbReference>
<name>A0A8B4SBR1_COMTE</name>
<evidence type="ECO:0000256" key="1">
    <source>
        <dbReference type="SAM" id="SignalP"/>
    </source>
</evidence>
<dbReference type="Gene3D" id="2.60.40.2610">
    <property type="entry name" value="Outer membrane usher protein FimD, plug domain"/>
    <property type="match status" value="1"/>
</dbReference>
<keyword evidence="1" id="KW-0732">Signal</keyword>
<comment type="caution">
    <text evidence="3">The sequence shown here is derived from an EMBL/GenBank/DDBJ whole genome shotgun (WGS) entry which is preliminary data.</text>
</comment>
<dbReference type="Pfam" id="PF13953">
    <property type="entry name" value="PapC_C"/>
    <property type="match status" value="1"/>
</dbReference>
<dbReference type="GO" id="GO:0009297">
    <property type="term" value="P:pilus assembly"/>
    <property type="evidence" value="ECO:0007669"/>
    <property type="project" value="InterPro"/>
</dbReference>
<proteinExistence type="predicted"/>
<dbReference type="PROSITE" id="PS51257">
    <property type="entry name" value="PROKAR_LIPOPROTEIN"/>
    <property type="match status" value="1"/>
</dbReference>
<feature type="chain" id="PRO_5032627104" evidence="1">
    <location>
        <begin position="25"/>
        <end position="814"/>
    </location>
</feature>
<dbReference type="EMBL" id="UFXL01000001">
    <property type="protein sequence ID" value="SUY79843.1"/>
    <property type="molecule type" value="Genomic_DNA"/>
</dbReference>
<dbReference type="PANTHER" id="PTHR30451:SF5">
    <property type="entry name" value="SLR0019 PROTEIN"/>
    <property type="match status" value="1"/>
</dbReference>
<evidence type="ECO:0000313" key="4">
    <source>
        <dbReference type="Proteomes" id="UP000255070"/>
    </source>
</evidence>
<dbReference type="AlphaFoldDB" id="A0A8B4SBR1"/>
<accession>A0A8B4SBR1</accession>
<reference evidence="3 4" key="1">
    <citation type="submission" date="2018-06" db="EMBL/GenBank/DDBJ databases">
        <authorList>
            <consortium name="Pathogen Informatics"/>
            <person name="Doyle S."/>
        </authorList>
    </citation>
    <scope>NUCLEOTIDE SEQUENCE [LARGE SCALE GENOMIC DNA]</scope>
    <source>
        <strain evidence="3 4">NCTC10698</strain>
    </source>
</reference>
<feature type="signal peptide" evidence="1">
    <location>
        <begin position="1"/>
        <end position="24"/>
    </location>
</feature>
<dbReference type="InterPro" id="IPR042186">
    <property type="entry name" value="FimD_plug_dom"/>
</dbReference>
<dbReference type="Proteomes" id="UP000255070">
    <property type="component" value="Unassembled WGS sequence"/>
</dbReference>
<dbReference type="GO" id="GO:0015473">
    <property type="term" value="F:fimbrial usher porin activity"/>
    <property type="evidence" value="ECO:0007669"/>
    <property type="project" value="InterPro"/>
</dbReference>
<evidence type="ECO:0000313" key="3">
    <source>
        <dbReference type="EMBL" id="SUY79843.1"/>
    </source>
</evidence>
<dbReference type="RefSeq" id="WP_080569827.1">
    <property type="nucleotide sequence ID" value="NZ_CAUQEQ010000001.1"/>
</dbReference>
<sequence length="814" mass="87391">MAFSRNAALILGTASLLGTSCGWAQTQSDPAPGSNQPFRLSDLAPLAPRASLASREEGIELMLSVQLNTRDFGLQPALLRGKRLSMRRDTLAVLGLRNESLPSPAAQTSAPTNPWIELDAIEELQIQLNMAMQSLTLNIPFTRLQWASAQLTANGVRGQPSHSSHGLLLNYDAYGFDSKGSRALSAITEWRAFMADKVLATTMLSQFSSTSQLGTSHDQFRQVRLDTTYSQSFPNQMLTFRLGDTLTSMQPWSRATRIGGIQISRNFSLQPYRITSPMPALMGTSALPSDIALYINGIKQYQGTVNAGPFTLNTPVGISGMGNAQIVLTDALGRNTTLQYSLYGSTQLLAEGLSDWSVEAGWVRKNYGYESFSYGRVPVVSGSWSRGVSNQLTVLTHAEATSGLLNLGAGAHWQAGAFGVLSAASAISRKDGEAGALVQLGHTWNNQSFFTALQGMRANRSFRDAASLYDVVRPKASGRAMLGYNDKKLGAFNIGLLYLSSYGNKTQRYATAGWSRNLGGQGALSLSVNHDLDDSRQSNVQLALSWFLDGRLNLGATASRQNQQSLLSAYASQSRANDGGWGWSVAAQHGDGNSGQARADYLAQHFEANASIASNRGISSASAGASGSLVLMDGHLLASRRIYDGFALVSTNGLANIPIKRENNSAGQTSEQGLLLVTQLGAYRNNRISIDPMQLPAQFKVPQPELNIVPTDRAGTLVKFDLQRIRSASIVLHDASGQPVATGSRAVVQDHSRDAATISSIVGYDGMVYFEQLAADNRITVNLPDGGQCTAHARWPDTAESVNEIPVIGPITCR</sequence>